<comment type="caution">
    <text evidence="1">The sequence shown here is derived from an EMBL/GenBank/DDBJ whole genome shotgun (WGS) entry which is preliminary data.</text>
</comment>
<gene>
    <name evidence="1" type="ORF">PV327_011392</name>
</gene>
<dbReference type="AlphaFoldDB" id="A0AA39C382"/>
<sequence>MDFSKLNEVSRLDNFRPTKPLKELKEDSQYQVTAIDTVKSKFEECVIATLNDEFNIFLPKRITTFLLKDENIYEKTLEAATKQKLTLHYIDGKYHTCEFLYKE</sequence>
<proteinExistence type="predicted"/>
<accession>A0AA39C382</accession>
<dbReference type="EMBL" id="JAQQBR010002338">
    <property type="protein sequence ID" value="KAK0157105.1"/>
    <property type="molecule type" value="Genomic_DNA"/>
</dbReference>
<name>A0AA39C382_MICHY</name>
<protein>
    <submittedName>
        <fullName evidence="1">Uncharacterized protein</fullName>
    </submittedName>
</protein>
<reference evidence="1" key="2">
    <citation type="submission" date="2023-03" db="EMBL/GenBank/DDBJ databases">
        <authorList>
            <person name="Inwood S.N."/>
            <person name="Skelly J.G."/>
            <person name="Guhlin J."/>
            <person name="Harrop T.W.R."/>
            <person name="Goldson S.G."/>
            <person name="Dearden P.K."/>
        </authorList>
    </citation>
    <scope>NUCLEOTIDE SEQUENCE</scope>
    <source>
        <strain evidence="1">Lincoln</strain>
        <tissue evidence="1">Whole body</tissue>
    </source>
</reference>
<keyword evidence="2" id="KW-1185">Reference proteome</keyword>
<organism evidence="1 2">
    <name type="scientific">Microctonus hyperodae</name>
    <name type="common">Parasitoid wasp</name>
    <dbReference type="NCBI Taxonomy" id="165561"/>
    <lineage>
        <taxon>Eukaryota</taxon>
        <taxon>Metazoa</taxon>
        <taxon>Ecdysozoa</taxon>
        <taxon>Arthropoda</taxon>
        <taxon>Hexapoda</taxon>
        <taxon>Insecta</taxon>
        <taxon>Pterygota</taxon>
        <taxon>Neoptera</taxon>
        <taxon>Endopterygota</taxon>
        <taxon>Hymenoptera</taxon>
        <taxon>Apocrita</taxon>
        <taxon>Ichneumonoidea</taxon>
        <taxon>Braconidae</taxon>
        <taxon>Euphorinae</taxon>
        <taxon>Microctonus</taxon>
    </lineage>
</organism>
<evidence type="ECO:0000313" key="2">
    <source>
        <dbReference type="Proteomes" id="UP001168972"/>
    </source>
</evidence>
<evidence type="ECO:0000313" key="1">
    <source>
        <dbReference type="EMBL" id="KAK0157105.1"/>
    </source>
</evidence>
<dbReference type="Proteomes" id="UP001168972">
    <property type="component" value="Unassembled WGS sequence"/>
</dbReference>
<reference evidence="1" key="1">
    <citation type="journal article" date="2023" name="bioRxiv">
        <title>Scaffold-level genome assemblies of two parasitoid biocontrol wasps reveal the parthenogenesis mechanism and an associated novel virus.</title>
        <authorList>
            <person name="Inwood S."/>
            <person name="Skelly J."/>
            <person name="Guhlin J."/>
            <person name="Harrop T."/>
            <person name="Goldson S."/>
            <person name="Dearden P."/>
        </authorList>
    </citation>
    <scope>NUCLEOTIDE SEQUENCE</scope>
    <source>
        <strain evidence="1">Lincoln</strain>
        <tissue evidence="1">Whole body</tissue>
    </source>
</reference>